<dbReference type="KEGG" id="sper:EW093_08605"/>
<dbReference type="PANTHER" id="PTHR10545:SF29">
    <property type="entry name" value="GH14572P-RELATED"/>
    <property type="match status" value="1"/>
</dbReference>
<keyword evidence="5" id="KW-1185">Reference proteome</keyword>
<dbReference type="EMBL" id="CP035807">
    <property type="protein sequence ID" value="QEN04762.1"/>
    <property type="molecule type" value="Genomic_DNA"/>
</dbReference>
<dbReference type="PROSITE" id="PS51186">
    <property type="entry name" value="GNAT"/>
    <property type="match status" value="1"/>
</dbReference>
<dbReference type="CDD" id="cd04301">
    <property type="entry name" value="NAT_SF"/>
    <property type="match status" value="1"/>
</dbReference>
<evidence type="ECO:0000256" key="2">
    <source>
        <dbReference type="ARBA" id="ARBA00023315"/>
    </source>
</evidence>
<dbReference type="RefSeq" id="WP_149568002.1">
    <property type="nucleotide sequence ID" value="NZ_CP035807.1"/>
</dbReference>
<organism evidence="4 5">
    <name type="scientific">Thiospirochaeta perfilievii</name>
    <dbReference type="NCBI Taxonomy" id="252967"/>
    <lineage>
        <taxon>Bacteria</taxon>
        <taxon>Pseudomonadati</taxon>
        <taxon>Spirochaetota</taxon>
        <taxon>Spirochaetia</taxon>
        <taxon>Spirochaetales</taxon>
        <taxon>Spirochaetaceae</taxon>
        <taxon>Thiospirochaeta</taxon>
    </lineage>
</organism>
<dbReference type="InterPro" id="IPR051016">
    <property type="entry name" value="Diverse_Substrate_AcTransf"/>
</dbReference>
<dbReference type="AlphaFoldDB" id="A0A5C1QEW1"/>
<dbReference type="Gene3D" id="3.40.630.30">
    <property type="match status" value="1"/>
</dbReference>
<dbReference type="InterPro" id="IPR000182">
    <property type="entry name" value="GNAT_dom"/>
</dbReference>
<evidence type="ECO:0000313" key="4">
    <source>
        <dbReference type="EMBL" id="QEN04762.1"/>
    </source>
</evidence>
<sequence>MKIREATSNDCKSISELYWESDNFHNINQPNIYSATEKPFRSEEFIKEQIEDKNSMFYIIEVEGDVIGFIYGYVESKGSLPIHKQRNYFYIDNIVVNKKFQAKGYGRMLLDKVISECKEKKYSDIMLNVYSFNNNAISLYDNIGFKEVAKDMILQL</sequence>
<evidence type="ECO:0000313" key="5">
    <source>
        <dbReference type="Proteomes" id="UP000323824"/>
    </source>
</evidence>
<dbReference type="InterPro" id="IPR016181">
    <property type="entry name" value="Acyl_CoA_acyltransferase"/>
</dbReference>
<reference evidence="4 5" key="2">
    <citation type="submission" date="2019-09" db="EMBL/GenBank/DDBJ databases">
        <title>Complete Genome Sequence and Methylome Analysis of free living Spirochaetas.</title>
        <authorList>
            <person name="Leshcheva N."/>
            <person name="Mikheeva N."/>
        </authorList>
    </citation>
    <scope>NUCLEOTIDE SEQUENCE [LARGE SCALE GENOMIC DNA]</scope>
    <source>
        <strain evidence="4 5">P</strain>
    </source>
</reference>
<keyword evidence="1 4" id="KW-0808">Transferase</keyword>
<keyword evidence="2" id="KW-0012">Acyltransferase</keyword>
<dbReference type="SUPFAM" id="SSF55729">
    <property type="entry name" value="Acyl-CoA N-acyltransferases (Nat)"/>
    <property type="match status" value="1"/>
</dbReference>
<dbReference type="GO" id="GO:0008080">
    <property type="term" value="F:N-acetyltransferase activity"/>
    <property type="evidence" value="ECO:0007669"/>
    <property type="project" value="TreeGrafter"/>
</dbReference>
<dbReference type="OrthoDB" id="9795206at2"/>
<evidence type="ECO:0000259" key="3">
    <source>
        <dbReference type="PROSITE" id="PS51186"/>
    </source>
</evidence>
<protein>
    <submittedName>
        <fullName evidence="4">GNAT family N-acetyltransferase</fullName>
    </submittedName>
</protein>
<dbReference type="PANTHER" id="PTHR10545">
    <property type="entry name" value="DIAMINE N-ACETYLTRANSFERASE"/>
    <property type="match status" value="1"/>
</dbReference>
<reference evidence="4 5" key="1">
    <citation type="submission" date="2019-02" db="EMBL/GenBank/DDBJ databases">
        <authorList>
            <person name="Fomenkov A."/>
            <person name="Dubinina G."/>
            <person name="Grabovich M."/>
            <person name="Vincze T."/>
            <person name="Roberts R.J."/>
        </authorList>
    </citation>
    <scope>NUCLEOTIDE SEQUENCE [LARGE SCALE GENOMIC DNA]</scope>
    <source>
        <strain evidence="4 5">P</strain>
    </source>
</reference>
<proteinExistence type="predicted"/>
<name>A0A5C1QEW1_9SPIO</name>
<gene>
    <name evidence="4" type="ORF">EW093_08605</name>
</gene>
<evidence type="ECO:0000256" key="1">
    <source>
        <dbReference type="ARBA" id="ARBA00022679"/>
    </source>
</evidence>
<dbReference type="Proteomes" id="UP000323824">
    <property type="component" value="Chromosome"/>
</dbReference>
<feature type="domain" description="N-acetyltransferase" evidence="3">
    <location>
        <begin position="1"/>
        <end position="156"/>
    </location>
</feature>
<accession>A0A5C1QEW1</accession>
<dbReference type="Pfam" id="PF00583">
    <property type="entry name" value="Acetyltransf_1"/>
    <property type="match status" value="1"/>
</dbReference>